<name>A0A655PXK6_VIBCL</name>
<proteinExistence type="predicted"/>
<accession>A0A655PXK6</accession>
<dbReference type="EMBL" id="CWOW01000005">
    <property type="protein sequence ID" value="CSA29489.1"/>
    <property type="molecule type" value="Genomic_DNA"/>
</dbReference>
<protein>
    <submittedName>
        <fullName evidence="1">Uncharacterized protein</fullName>
    </submittedName>
</protein>
<evidence type="ECO:0000313" key="1">
    <source>
        <dbReference type="EMBL" id="CSA29489.1"/>
    </source>
</evidence>
<sequence length="47" mass="5126">MLPRSGGAAYTVHVRFCVHRQLKVNHNGKLLNMNAASEQIGGNQHLG</sequence>
<dbReference type="AntiFam" id="ANF00149">
    <property type="entry name" value="Shadow ORF (opposite cshA)"/>
</dbReference>
<dbReference type="Proteomes" id="UP000044806">
    <property type="component" value="Unassembled WGS sequence"/>
</dbReference>
<organism evidence="1 2">
    <name type="scientific">Vibrio cholerae</name>
    <dbReference type="NCBI Taxonomy" id="666"/>
    <lineage>
        <taxon>Bacteria</taxon>
        <taxon>Pseudomonadati</taxon>
        <taxon>Pseudomonadota</taxon>
        <taxon>Gammaproteobacteria</taxon>
        <taxon>Vibrionales</taxon>
        <taxon>Vibrionaceae</taxon>
        <taxon>Vibrio</taxon>
    </lineage>
</organism>
<dbReference type="AlphaFoldDB" id="A0A655PXK6"/>
<reference evidence="1 2" key="1">
    <citation type="submission" date="2015-07" db="EMBL/GenBank/DDBJ databases">
        <authorList>
            <consortium name="Pathogen Informatics"/>
        </authorList>
    </citation>
    <scope>NUCLEOTIDE SEQUENCE [LARGE SCALE GENOMIC DNA]</scope>
    <source>
        <strain evidence="1 2">A51</strain>
    </source>
</reference>
<evidence type="ECO:0000313" key="2">
    <source>
        <dbReference type="Proteomes" id="UP000044806"/>
    </source>
</evidence>
<gene>
    <name evidence="1" type="ORF">ERS013165_01225</name>
</gene>